<reference evidence="2" key="2">
    <citation type="submission" date="2023-01" db="EMBL/GenBank/DDBJ databases">
        <title>Draft genome sequence of Agaribacter marinus strain NBRC 110023.</title>
        <authorList>
            <person name="Sun Q."/>
            <person name="Mori K."/>
        </authorList>
    </citation>
    <scope>NUCLEOTIDE SEQUENCE</scope>
    <source>
        <strain evidence="2">NBRC 110023</strain>
    </source>
</reference>
<dbReference type="NCBIfam" id="TIGR00787">
    <property type="entry name" value="dctP"/>
    <property type="match status" value="1"/>
</dbReference>
<dbReference type="AlphaFoldDB" id="A0AA37T013"/>
<dbReference type="NCBIfam" id="NF037995">
    <property type="entry name" value="TRAP_S1"/>
    <property type="match status" value="1"/>
</dbReference>
<dbReference type="GO" id="GO:0030288">
    <property type="term" value="C:outer membrane-bounded periplasmic space"/>
    <property type="evidence" value="ECO:0007669"/>
    <property type="project" value="InterPro"/>
</dbReference>
<dbReference type="EMBL" id="BSOT01000011">
    <property type="protein sequence ID" value="GLR72606.1"/>
    <property type="molecule type" value="Genomic_DNA"/>
</dbReference>
<evidence type="ECO:0000256" key="1">
    <source>
        <dbReference type="ARBA" id="ARBA00022729"/>
    </source>
</evidence>
<dbReference type="PANTHER" id="PTHR33376">
    <property type="match status" value="1"/>
</dbReference>
<dbReference type="InterPro" id="IPR018389">
    <property type="entry name" value="DctP_fam"/>
</dbReference>
<keyword evidence="3" id="KW-1185">Reference proteome</keyword>
<proteinExistence type="predicted"/>
<comment type="caution">
    <text evidence="2">The sequence shown here is derived from an EMBL/GenBank/DDBJ whole genome shotgun (WGS) entry which is preliminary data.</text>
</comment>
<reference evidence="2" key="1">
    <citation type="journal article" date="2014" name="Int. J. Syst. Evol. Microbiol.">
        <title>Complete genome sequence of Corynebacterium casei LMG S-19264T (=DSM 44701T), isolated from a smear-ripened cheese.</title>
        <authorList>
            <consortium name="US DOE Joint Genome Institute (JGI-PGF)"/>
            <person name="Walter F."/>
            <person name="Albersmeier A."/>
            <person name="Kalinowski J."/>
            <person name="Ruckert C."/>
        </authorList>
    </citation>
    <scope>NUCLEOTIDE SEQUENCE</scope>
    <source>
        <strain evidence="2">NBRC 110023</strain>
    </source>
</reference>
<dbReference type="PIRSF" id="PIRSF006470">
    <property type="entry name" value="DctB"/>
    <property type="match status" value="1"/>
</dbReference>
<sequence>MLLRTAFLARLVMGRALRVTAILTLFSLINACADKSDVKIIRIGHTLDTKHSVHQALIQLGERLSHYSNGRMVVKIYPVGQLGSERQMVELLQIGSLAITKVSAATLEGFSEDMKLYGLPYVFSSKEQRFQVLNGDIGHDILASLNGAHLIGLGYMDAGSRSFYTCDKAVNGPEDVVGKNIRVMNSQNAVNMIGHFGGAGTPLSWGELYAALQQGVVDGAENNPPSYFTSRHYEVCKFYTLNEHTSIPDVVVASKHIFDSLSEEEQKWLIKATDDAVNLQIALWDEAEQDALKKLEAAGVTIAYPDKAPFIEAVKPMHLQHKNDVIGAYLSRINQSQIAGQKE</sequence>
<dbReference type="GO" id="GO:0030246">
    <property type="term" value="F:carbohydrate binding"/>
    <property type="evidence" value="ECO:0007669"/>
    <property type="project" value="TreeGrafter"/>
</dbReference>
<gene>
    <name evidence="2" type="ORF">GCM10007852_35140</name>
</gene>
<dbReference type="GO" id="GO:0055085">
    <property type="term" value="P:transmembrane transport"/>
    <property type="evidence" value="ECO:0007669"/>
    <property type="project" value="InterPro"/>
</dbReference>
<dbReference type="Gene3D" id="3.40.190.170">
    <property type="entry name" value="Bacterial extracellular solute-binding protein, family 7"/>
    <property type="match status" value="1"/>
</dbReference>
<dbReference type="InterPro" id="IPR004682">
    <property type="entry name" value="TRAP_DctP"/>
</dbReference>
<evidence type="ECO:0000313" key="3">
    <source>
        <dbReference type="Proteomes" id="UP001156601"/>
    </source>
</evidence>
<dbReference type="Pfam" id="PF03480">
    <property type="entry name" value="DctP"/>
    <property type="match status" value="1"/>
</dbReference>
<dbReference type="InterPro" id="IPR038404">
    <property type="entry name" value="TRAP_DctP_sf"/>
</dbReference>
<evidence type="ECO:0000313" key="2">
    <source>
        <dbReference type="EMBL" id="GLR72606.1"/>
    </source>
</evidence>
<dbReference type="CDD" id="cd13671">
    <property type="entry name" value="PBP2_TRAP_SBP_like_3"/>
    <property type="match status" value="1"/>
</dbReference>
<dbReference type="RefSeq" id="WP_284219017.1">
    <property type="nucleotide sequence ID" value="NZ_BSOT01000011.1"/>
</dbReference>
<keyword evidence="1" id="KW-0732">Signal</keyword>
<dbReference type="Proteomes" id="UP001156601">
    <property type="component" value="Unassembled WGS sequence"/>
</dbReference>
<organism evidence="2 3">
    <name type="scientific">Agaribacter marinus</name>
    <dbReference type="NCBI Taxonomy" id="1431249"/>
    <lineage>
        <taxon>Bacteria</taxon>
        <taxon>Pseudomonadati</taxon>
        <taxon>Pseudomonadota</taxon>
        <taxon>Gammaproteobacteria</taxon>
        <taxon>Alteromonadales</taxon>
        <taxon>Alteromonadaceae</taxon>
        <taxon>Agaribacter</taxon>
    </lineage>
</organism>
<name>A0AA37T013_9ALTE</name>
<accession>A0AA37T013</accession>
<dbReference type="PANTHER" id="PTHR33376:SF2">
    <property type="entry name" value="DICARBOXYLATE-BINDING PERIPLASMIC PROTEIN"/>
    <property type="match status" value="1"/>
</dbReference>
<protein>
    <submittedName>
        <fullName evidence="2">C4-dicarboxylate ABC transporter substrate-binding protein</fullName>
    </submittedName>
</protein>